<proteinExistence type="predicted"/>
<dbReference type="AlphaFoldDB" id="A0A4Y7SNU4"/>
<evidence type="ECO:0000313" key="2">
    <source>
        <dbReference type="EMBL" id="TEB23573.1"/>
    </source>
</evidence>
<feature type="region of interest" description="Disordered" evidence="1">
    <location>
        <begin position="252"/>
        <end position="273"/>
    </location>
</feature>
<sequence length="438" mass="47787">MGAIPKAIQASGKARERICEWGPGVEGQGRLRDASLSCTPYSHSIKEPKLPPRGSDALSSLAVPTSSLFPPAVTLLSSPRPLTTIRTLVSTQPCGFRRSTNGRLTRDRIGRDSRAGLGGRYVLSTVILPPKASLCAPSHIAYRHTQANLNGMVLMGGQPACFLFLIKTIARLRLCPGYRRPRARLNTSDKLAGLVQRKIGLTGKSACSVRGGLQTRGRGGAEKMSTPSHCQIDSSTHDLHMPHAQLTADSHRLHDLPPKNDLTPPPHPFSHSSKLEPFQSSMSGLGVPKLNSSLPPGLLATRAYTHTRNMPTYPGLRSKPALGFNDKFQSPPGTGEFRLPFARISRNHGAFFPAHLAHQRTPSIRFTSLWPGQGEVVSYVCTPEWAVTLRAWVLTFFTAERRAGQQCNWDEGFSSVAGAFKISGWKLRWCSRWAHSAT</sequence>
<organism evidence="2 3">
    <name type="scientific">Coprinellus micaceus</name>
    <name type="common">Glistening ink-cap mushroom</name>
    <name type="synonym">Coprinus micaceus</name>
    <dbReference type="NCBI Taxonomy" id="71717"/>
    <lineage>
        <taxon>Eukaryota</taxon>
        <taxon>Fungi</taxon>
        <taxon>Dikarya</taxon>
        <taxon>Basidiomycota</taxon>
        <taxon>Agaricomycotina</taxon>
        <taxon>Agaricomycetes</taxon>
        <taxon>Agaricomycetidae</taxon>
        <taxon>Agaricales</taxon>
        <taxon>Agaricineae</taxon>
        <taxon>Psathyrellaceae</taxon>
        <taxon>Coprinellus</taxon>
    </lineage>
</organism>
<gene>
    <name evidence="2" type="ORF">FA13DRAFT_1715252</name>
</gene>
<dbReference type="EMBL" id="QPFP01000076">
    <property type="protein sequence ID" value="TEB23573.1"/>
    <property type="molecule type" value="Genomic_DNA"/>
</dbReference>
<dbReference type="Proteomes" id="UP000298030">
    <property type="component" value="Unassembled WGS sequence"/>
</dbReference>
<accession>A0A4Y7SNU4</accession>
<reference evidence="2 3" key="1">
    <citation type="journal article" date="2019" name="Nat. Ecol. Evol.">
        <title>Megaphylogeny resolves global patterns of mushroom evolution.</title>
        <authorList>
            <person name="Varga T."/>
            <person name="Krizsan K."/>
            <person name="Foldi C."/>
            <person name="Dima B."/>
            <person name="Sanchez-Garcia M."/>
            <person name="Sanchez-Ramirez S."/>
            <person name="Szollosi G.J."/>
            <person name="Szarkandi J.G."/>
            <person name="Papp V."/>
            <person name="Albert L."/>
            <person name="Andreopoulos W."/>
            <person name="Angelini C."/>
            <person name="Antonin V."/>
            <person name="Barry K.W."/>
            <person name="Bougher N.L."/>
            <person name="Buchanan P."/>
            <person name="Buyck B."/>
            <person name="Bense V."/>
            <person name="Catcheside P."/>
            <person name="Chovatia M."/>
            <person name="Cooper J."/>
            <person name="Damon W."/>
            <person name="Desjardin D."/>
            <person name="Finy P."/>
            <person name="Geml J."/>
            <person name="Haridas S."/>
            <person name="Hughes K."/>
            <person name="Justo A."/>
            <person name="Karasinski D."/>
            <person name="Kautmanova I."/>
            <person name="Kiss B."/>
            <person name="Kocsube S."/>
            <person name="Kotiranta H."/>
            <person name="LaButti K.M."/>
            <person name="Lechner B.E."/>
            <person name="Liimatainen K."/>
            <person name="Lipzen A."/>
            <person name="Lukacs Z."/>
            <person name="Mihaltcheva S."/>
            <person name="Morgado L.N."/>
            <person name="Niskanen T."/>
            <person name="Noordeloos M.E."/>
            <person name="Ohm R.A."/>
            <person name="Ortiz-Santana B."/>
            <person name="Ovrebo C."/>
            <person name="Racz N."/>
            <person name="Riley R."/>
            <person name="Savchenko A."/>
            <person name="Shiryaev A."/>
            <person name="Soop K."/>
            <person name="Spirin V."/>
            <person name="Szebenyi C."/>
            <person name="Tomsovsky M."/>
            <person name="Tulloss R.E."/>
            <person name="Uehling J."/>
            <person name="Grigoriev I.V."/>
            <person name="Vagvolgyi C."/>
            <person name="Papp T."/>
            <person name="Martin F.M."/>
            <person name="Miettinen O."/>
            <person name="Hibbett D.S."/>
            <person name="Nagy L.G."/>
        </authorList>
    </citation>
    <scope>NUCLEOTIDE SEQUENCE [LARGE SCALE GENOMIC DNA]</scope>
    <source>
        <strain evidence="2 3">FP101781</strain>
    </source>
</reference>
<name>A0A4Y7SNU4_COPMI</name>
<comment type="caution">
    <text evidence="2">The sequence shown here is derived from an EMBL/GenBank/DDBJ whole genome shotgun (WGS) entry which is preliminary data.</text>
</comment>
<evidence type="ECO:0000256" key="1">
    <source>
        <dbReference type="SAM" id="MobiDB-lite"/>
    </source>
</evidence>
<evidence type="ECO:0000313" key="3">
    <source>
        <dbReference type="Proteomes" id="UP000298030"/>
    </source>
</evidence>
<protein>
    <submittedName>
        <fullName evidence="2">Uncharacterized protein</fullName>
    </submittedName>
</protein>
<feature type="region of interest" description="Disordered" evidence="1">
    <location>
        <begin position="212"/>
        <end position="236"/>
    </location>
</feature>
<keyword evidence="3" id="KW-1185">Reference proteome</keyword>
<feature type="compositionally biased region" description="Polar residues" evidence="1">
    <location>
        <begin position="225"/>
        <end position="234"/>
    </location>
</feature>